<dbReference type="InterPro" id="IPR020103">
    <property type="entry name" value="PsdUridine_synth_cat_dom_sf"/>
</dbReference>
<dbReference type="GO" id="GO:0140098">
    <property type="term" value="F:catalytic activity, acting on RNA"/>
    <property type="evidence" value="ECO:0007669"/>
    <property type="project" value="UniProtKB-ARBA"/>
</dbReference>
<dbReference type="PANTHER" id="PTHR21600:SF44">
    <property type="entry name" value="RIBOSOMAL LARGE SUBUNIT PSEUDOURIDINE SYNTHASE D"/>
    <property type="match status" value="1"/>
</dbReference>
<keyword evidence="8" id="KW-1185">Reference proteome</keyword>
<dbReference type="PROSITE" id="PS50889">
    <property type="entry name" value="S4"/>
    <property type="match status" value="1"/>
</dbReference>
<comment type="similarity">
    <text evidence="1 5">Belongs to the pseudouridine synthase RluA family.</text>
</comment>
<keyword evidence="4" id="KW-0694">RNA-binding</keyword>
<dbReference type="SUPFAM" id="SSF55120">
    <property type="entry name" value="Pseudouridine synthase"/>
    <property type="match status" value="1"/>
</dbReference>
<protein>
    <recommendedName>
        <fullName evidence="5">Pseudouridine synthase</fullName>
        <ecNumber evidence="5">5.4.99.-</ecNumber>
    </recommendedName>
</protein>
<dbReference type="GO" id="GO:0009982">
    <property type="term" value="F:pseudouridine synthase activity"/>
    <property type="evidence" value="ECO:0007669"/>
    <property type="project" value="InterPro"/>
</dbReference>
<accession>A0A7T7XKU1</accession>
<gene>
    <name evidence="7" type="ORF">JFL75_13945</name>
</gene>
<feature type="active site" evidence="3">
    <location>
        <position position="137"/>
    </location>
</feature>
<dbReference type="InterPro" id="IPR006145">
    <property type="entry name" value="PsdUridine_synth_RsuA/RluA"/>
</dbReference>
<name>A0A7T7XKU1_9SPIR</name>
<dbReference type="AlphaFoldDB" id="A0A7T7XKU1"/>
<evidence type="ECO:0000256" key="2">
    <source>
        <dbReference type="ARBA" id="ARBA00023235"/>
    </source>
</evidence>
<dbReference type="Pfam" id="PF00849">
    <property type="entry name" value="PseudoU_synth_2"/>
    <property type="match status" value="1"/>
</dbReference>
<organism evidence="7 8">
    <name type="scientific">Breznakiella homolactica</name>
    <dbReference type="NCBI Taxonomy" id="2798577"/>
    <lineage>
        <taxon>Bacteria</taxon>
        <taxon>Pseudomonadati</taxon>
        <taxon>Spirochaetota</taxon>
        <taxon>Spirochaetia</taxon>
        <taxon>Spirochaetales</taxon>
        <taxon>Breznakiellaceae</taxon>
        <taxon>Breznakiella</taxon>
    </lineage>
</organism>
<dbReference type="InterPro" id="IPR006225">
    <property type="entry name" value="PsdUridine_synth_RluC/D"/>
</dbReference>
<dbReference type="InterPro" id="IPR036986">
    <property type="entry name" value="S4_RNA-bd_sf"/>
</dbReference>
<dbReference type="GO" id="GO:0000455">
    <property type="term" value="P:enzyme-directed rRNA pseudouridine synthesis"/>
    <property type="evidence" value="ECO:0007669"/>
    <property type="project" value="TreeGrafter"/>
</dbReference>
<evidence type="ECO:0000313" key="7">
    <source>
        <dbReference type="EMBL" id="QQO08038.1"/>
    </source>
</evidence>
<evidence type="ECO:0000259" key="6">
    <source>
        <dbReference type="Pfam" id="PF00849"/>
    </source>
</evidence>
<keyword evidence="2 5" id="KW-0413">Isomerase</keyword>
<feature type="domain" description="Pseudouridine synthase RsuA/RluA-like" evidence="6">
    <location>
        <begin position="88"/>
        <end position="241"/>
    </location>
</feature>
<evidence type="ECO:0000256" key="5">
    <source>
        <dbReference type="RuleBase" id="RU362028"/>
    </source>
</evidence>
<dbReference type="EMBL" id="CP067089">
    <property type="protein sequence ID" value="QQO08038.1"/>
    <property type="molecule type" value="Genomic_DNA"/>
</dbReference>
<dbReference type="SUPFAM" id="SSF55174">
    <property type="entry name" value="Alpha-L RNA-binding motif"/>
    <property type="match status" value="1"/>
</dbReference>
<evidence type="ECO:0000256" key="3">
    <source>
        <dbReference type="PIRSR" id="PIRSR606225-1"/>
    </source>
</evidence>
<dbReference type="Proteomes" id="UP000595917">
    <property type="component" value="Chromosome"/>
</dbReference>
<dbReference type="RefSeq" id="WP_215625344.1">
    <property type="nucleotide sequence ID" value="NZ_CP067089.2"/>
</dbReference>
<dbReference type="PROSITE" id="PS01129">
    <property type="entry name" value="PSI_RLU"/>
    <property type="match status" value="1"/>
</dbReference>
<dbReference type="PANTHER" id="PTHR21600">
    <property type="entry name" value="MITOCHONDRIAL RNA PSEUDOURIDINE SYNTHASE"/>
    <property type="match status" value="1"/>
</dbReference>
<dbReference type="InterPro" id="IPR006224">
    <property type="entry name" value="PsdUridine_synth_RluA-like_CS"/>
</dbReference>
<proteinExistence type="inferred from homology"/>
<dbReference type="CDD" id="cd00165">
    <property type="entry name" value="S4"/>
    <property type="match status" value="1"/>
</dbReference>
<dbReference type="CDD" id="cd02869">
    <property type="entry name" value="PseudoU_synth_RluA_like"/>
    <property type="match status" value="1"/>
</dbReference>
<dbReference type="InterPro" id="IPR050188">
    <property type="entry name" value="RluA_PseudoU_synthase"/>
</dbReference>
<dbReference type="Gene3D" id="3.30.2350.10">
    <property type="entry name" value="Pseudouridine synthase"/>
    <property type="match status" value="1"/>
</dbReference>
<dbReference type="NCBIfam" id="TIGR00005">
    <property type="entry name" value="rluA_subfam"/>
    <property type="match status" value="1"/>
</dbReference>
<evidence type="ECO:0000313" key="8">
    <source>
        <dbReference type="Proteomes" id="UP000595917"/>
    </source>
</evidence>
<dbReference type="Gene3D" id="3.10.290.10">
    <property type="entry name" value="RNA-binding S4 domain"/>
    <property type="match status" value="1"/>
</dbReference>
<dbReference type="KEGG" id="bhc:JFL75_13945"/>
<evidence type="ECO:0000256" key="1">
    <source>
        <dbReference type="ARBA" id="ARBA00010876"/>
    </source>
</evidence>
<dbReference type="GO" id="GO:0003723">
    <property type="term" value="F:RNA binding"/>
    <property type="evidence" value="ECO:0007669"/>
    <property type="project" value="UniProtKB-KW"/>
</dbReference>
<reference evidence="7" key="1">
    <citation type="submission" date="2021-01" db="EMBL/GenBank/DDBJ databases">
        <title>Description of Breznakiella homolactica.</title>
        <authorList>
            <person name="Song Y."/>
            <person name="Brune A."/>
        </authorList>
    </citation>
    <scope>NUCLEOTIDE SEQUENCE</scope>
    <source>
        <strain evidence="7">RmG30</strain>
    </source>
</reference>
<evidence type="ECO:0000256" key="4">
    <source>
        <dbReference type="PROSITE-ProRule" id="PRU00182"/>
    </source>
</evidence>
<dbReference type="EC" id="5.4.99.-" evidence="5"/>
<sequence>MPVYCGIVGTEIPKELRLDRYVAEFLGILSRSQIKARNMRASVNGRPVKISRIVCPGDTLNLEWDEPEPADLIPEDIPLTILYEDQRTVVVNKDQGLVVHPGAGNRTGTMANALLFRRLGKGLAGGGIRPGIVHRLDKDTSGVIIAAYDDEALAFLSEQFRSRSVRKSYLAIVQGGLPASSGKIETRISRDPRDRKKFAVSDTAGKQALTFYRVLRSWPGYALVLLRPKTGRTHQLRVHMKYLGCPILGDPLYGKSDRLFPEATLMLHARKLSIRLPFSEEPVVFKAPLPERFKAVIRRLENRISPVLMGRE</sequence>
<comment type="catalytic activity">
    <reaction evidence="5">
        <text>a uridine in RNA = a pseudouridine in RNA</text>
        <dbReference type="Rhea" id="RHEA:48348"/>
        <dbReference type="Rhea" id="RHEA-COMP:12068"/>
        <dbReference type="Rhea" id="RHEA-COMP:12069"/>
        <dbReference type="ChEBI" id="CHEBI:65314"/>
        <dbReference type="ChEBI" id="CHEBI:65315"/>
    </reaction>
</comment>
<comment type="function">
    <text evidence="5">Responsible for synthesis of pseudouridine from uracil.</text>
</comment>